<evidence type="ECO:0000256" key="6">
    <source>
        <dbReference type="SAM" id="Phobius"/>
    </source>
</evidence>
<proteinExistence type="predicted"/>
<dbReference type="PANTHER" id="PTHR31465:SF15">
    <property type="entry name" value="LIPID TRANSPORTER ATNI-RELATED"/>
    <property type="match status" value="1"/>
</dbReference>
<dbReference type="GO" id="GO:0016020">
    <property type="term" value="C:membrane"/>
    <property type="evidence" value="ECO:0007669"/>
    <property type="project" value="UniProtKB-SubCell"/>
</dbReference>
<evidence type="ECO:0000256" key="2">
    <source>
        <dbReference type="ARBA" id="ARBA00022692"/>
    </source>
</evidence>
<dbReference type="Pfam" id="PF04479">
    <property type="entry name" value="RTA1"/>
    <property type="match status" value="1"/>
</dbReference>
<keyword evidence="8" id="KW-1185">Reference proteome</keyword>
<name>A0A1L7WHH2_9HELO</name>
<sequence>MTSTLSMTSTATSTSTATPSCISVTPDKNGYVPEWACNANYNYYPSFTAAVIFAVIFGITTFFHLYQAFAHKKFRLCWPLLMGAIWEFASFGIRAAGTKNQQSSALATVSQILVLLAPMWINAFVYMVMGRMIYFFVPSQKVFGIKGIKIAKLFVWLDVLSFLTQLGGGVMISPGSSQSTLMTGIHLYMGGIGFQEFCILIFTSIAVKFFIDTRRRERTEEGQQILDNKPRNWRKLLYVMFAVLALITMRIIFRLIEFAAGLDASKNPIPFHEVYFLVLDALPMFIALVLFNVVHPGRVLVGEGSEFPKMTRKEKKEAKRIKKAEKKAAKEEKAALKRAKKEGVKIGYSMEEMV</sequence>
<dbReference type="AlphaFoldDB" id="A0A1L7WHH2"/>
<feature type="transmembrane region" description="Helical" evidence="6">
    <location>
        <begin position="43"/>
        <end position="66"/>
    </location>
</feature>
<comment type="subcellular location">
    <subcellularLocation>
        <location evidence="1">Membrane</location>
        <topology evidence="1">Multi-pass membrane protein</topology>
    </subcellularLocation>
</comment>
<keyword evidence="3 6" id="KW-1133">Transmembrane helix</keyword>
<evidence type="ECO:0000256" key="3">
    <source>
        <dbReference type="ARBA" id="ARBA00022989"/>
    </source>
</evidence>
<evidence type="ECO:0000256" key="1">
    <source>
        <dbReference type="ARBA" id="ARBA00004141"/>
    </source>
</evidence>
<evidence type="ECO:0000256" key="4">
    <source>
        <dbReference type="ARBA" id="ARBA00023136"/>
    </source>
</evidence>
<dbReference type="InterPro" id="IPR007568">
    <property type="entry name" value="RTA1"/>
</dbReference>
<feature type="transmembrane region" description="Helical" evidence="6">
    <location>
        <begin position="236"/>
        <end position="256"/>
    </location>
</feature>
<reference evidence="7 8" key="1">
    <citation type="submission" date="2016-03" db="EMBL/GenBank/DDBJ databases">
        <authorList>
            <person name="Ploux O."/>
        </authorList>
    </citation>
    <scope>NUCLEOTIDE SEQUENCE [LARGE SCALE GENOMIC DNA]</scope>
    <source>
        <strain evidence="7 8">UAMH 11012</strain>
    </source>
</reference>
<feature type="transmembrane region" description="Helical" evidence="6">
    <location>
        <begin position="150"/>
        <end position="172"/>
    </location>
</feature>
<evidence type="ECO:0000313" key="7">
    <source>
        <dbReference type="EMBL" id="CZR52224.1"/>
    </source>
</evidence>
<keyword evidence="5" id="KW-0175">Coiled coil</keyword>
<feature type="transmembrane region" description="Helical" evidence="6">
    <location>
        <begin position="109"/>
        <end position="129"/>
    </location>
</feature>
<organism evidence="7 8">
    <name type="scientific">Phialocephala subalpina</name>
    <dbReference type="NCBI Taxonomy" id="576137"/>
    <lineage>
        <taxon>Eukaryota</taxon>
        <taxon>Fungi</taxon>
        <taxon>Dikarya</taxon>
        <taxon>Ascomycota</taxon>
        <taxon>Pezizomycotina</taxon>
        <taxon>Leotiomycetes</taxon>
        <taxon>Helotiales</taxon>
        <taxon>Mollisiaceae</taxon>
        <taxon>Phialocephala</taxon>
        <taxon>Phialocephala fortinii species complex</taxon>
    </lineage>
</organism>
<keyword evidence="2 6" id="KW-0812">Transmembrane</keyword>
<gene>
    <name evidence="7" type="ORF">PAC_02101</name>
</gene>
<dbReference type="Proteomes" id="UP000184330">
    <property type="component" value="Unassembled WGS sequence"/>
</dbReference>
<dbReference type="STRING" id="576137.A0A1L7WHH2"/>
<evidence type="ECO:0000256" key="5">
    <source>
        <dbReference type="SAM" id="Coils"/>
    </source>
</evidence>
<feature type="transmembrane region" description="Helical" evidence="6">
    <location>
        <begin position="276"/>
        <end position="294"/>
    </location>
</feature>
<feature type="coiled-coil region" evidence="5">
    <location>
        <begin position="312"/>
        <end position="342"/>
    </location>
</feature>
<dbReference type="EMBL" id="FJOG01000002">
    <property type="protein sequence ID" value="CZR52224.1"/>
    <property type="molecule type" value="Genomic_DNA"/>
</dbReference>
<feature type="transmembrane region" description="Helical" evidence="6">
    <location>
        <begin position="192"/>
        <end position="211"/>
    </location>
</feature>
<dbReference type="PANTHER" id="PTHR31465">
    <property type="entry name" value="PROTEIN RTA1-RELATED"/>
    <property type="match status" value="1"/>
</dbReference>
<protein>
    <submittedName>
        <fullName evidence="7">Related to phospholipid-translocating ATPase</fullName>
    </submittedName>
</protein>
<dbReference type="OrthoDB" id="5384040at2759"/>
<keyword evidence="4 6" id="KW-0472">Membrane</keyword>
<accession>A0A1L7WHH2</accession>
<evidence type="ECO:0000313" key="8">
    <source>
        <dbReference type="Proteomes" id="UP000184330"/>
    </source>
</evidence>
<feature type="transmembrane region" description="Helical" evidence="6">
    <location>
        <begin position="78"/>
        <end position="97"/>
    </location>
</feature>